<reference evidence="1 2" key="1">
    <citation type="submission" date="2015-03" db="EMBL/GenBank/DDBJ databases">
        <title>Genome sequencing of Methylobacterium aquaticum DSM16371 type strain.</title>
        <authorList>
            <person name="Chaudhry V."/>
            <person name="Patil P.B."/>
        </authorList>
    </citation>
    <scope>NUCLEOTIDE SEQUENCE [LARGE SCALE GENOMIC DNA]</scope>
    <source>
        <strain evidence="1 2">DSM 16371</strain>
    </source>
</reference>
<dbReference type="EMBL" id="LABX01000002">
    <property type="protein sequence ID" value="KMO41919.1"/>
    <property type="molecule type" value="Genomic_DNA"/>
</dbReference>
<organism evidence="1 2">
    <name type="scientific">Methylobacterium aquaticum</name>
    <dbReference type="NCBI Taxonomy" id="270351"/>
    <lineage>
        <taxon>Bacteria</taxon>
        <taxon>Pseudomonadati</taxon>
        <taxon>Pseudomonadota</taxon>
        <taxon>Alphaproteobacteria</taxon>
        <taxon>Hyphomicrobiales</taxon>
        <taxon>Methylobacteriaceae</taxon>
        <taxon>Methylobacterium</taxon>
    </lineage>
</organism>
<dbReference type="PATRIC" id="fig|270351.6.peg.2788"/>
<dbReference type="AlphaFoldDB" id="A0A0J6T7I0"/>
<comment type="caution">
    <text evidence="1">The sequence shown here is derived from an EMBL/GenBank/DDBJ whole genome shotgun (WGS) entry which is preliminary data.</text>
</comment>
<evidence type="ECO:0000313" key="1">
    <source>
        <dbReference type="EMBL" id="KMO41919.1"/>
    </source>
</evidence>
<evidence type="ECO:0008006" key="3">
    <source>
        <dbReference type="Google" id="ProtNLM"/>
    </source>
</evidence>
<sequence>MPEIARTTVSLRIVGDALDPDEITGLLGVEPTGCARKGDTRTTASGRNVMARSGSWLLKADAFGDLEAQITALLSKLPDDPAIWVDLSRRYGCDIFCGLFMREFNEGTELQPQVLSMLGNRRLCLSLDIYGCFDGEVSTSD</sequence>
<gene>
    <name evidence="1" type="ORF">VP06_00365</name>
</gene>
<protein>
    <recommendedName>
        <fullName evidence="3">DUF4279 domain-containing protein</fullName>
    </recommendedName>
</protein>
<name>A0A0J6T7I0_9HYPH</name>
<dbReference type="RefSeq" id="WP_048461847.1">
    <property type="nucleotide sequence ID" value="NZ_LABX01000002.1"/>
</dbReference>
<proteinExistence type="predicted"/>
<accession>A0A0J6T7I0</accession>
<dbReference type="InterPro" id="IPR025459">
    <property type="entry name" value="DUF4279"/>
</dbReference>
<dbReference type="Pfam" id="PF14106">
    <property type="entry name" value="DUF4279"/>
    <property type="match status" value="1"/>
</dbReference>
<evidence type="ECO:0000313" key="2">
    <source>
        <dbReference type="Proteomes" id="UP000035929"/>
    </source>
</evidence>
<dbReference type="Proteomes" id="UP000035929">
    <property type="component" value="Unassembled WGS sequence"/>
</dbReference>